<gene>
    <name evidence="1" type="ORF">DAERI_070094</name>
</gene>
<reference evidence="2" key="1">
    <citation type="submission" date="2018-01" db="EMBL/GenBank/DDBJ databases">
        <title>Draft Genome Sequence of the Radioresistant Bacterium Deinococcus aerius TR0125, Isolated from the Higher Atmosphere above Japan.</title>
        <authorList>
            <person name="Satoh K."/>
            <person name="Arai H."/>
            <person name="Sanzen T."/>
            <person name="Kawaguchi Y."/>
            <person name="Hayashi H."/>
            <person name="Yokobori S."/>
            <person name="Yamagishi A."/>
            <person name="Oono Y."/>
            <person name="Narumi I."/>
        </authorList>
    </citation>
    <scope>NUCLEOTIDE SEQUENCE [LARGE SCALE GENOMIC DNA]</scope>
    <source>
        <strain evidence="2">TR0125</strain>
    </source>
</reference>
<dbReference type="InterPro" id="IPR011024">
    <property type="entry name" value="G_crystallin-like"/>
</dbReference>
<evidence type="ECO:0000313" key="2">
    <source>
        <dbReference type="Proteomes" id="UP000236569"/>
    </source>
</evidence>
<dbReference type="EMBL" id="BFAG01000007">
    <property type="protein sequence ID" value="GBF06096.1"/>
    <property type="molecule type" value="Genomic_DNA"/>
</dbReference>
<dbReference type="SUPFAM" id="SSF49695">
    <property type="entry name" value="gamma-Crystallin-like"/>
    <property type="match status" value="1"/>
</dbReference>
<accession>A0A2I9D5Z4</accession>
<sequence length="256" mass="28509">MTTSPLMTPEELLAHFERGGVTTLEQFARQAAPTLTPTQVRAVRRAGQPEPAATPTTPEMLRRALLEEGPPPTEQAPVPRPFRLEGTLYGPGDVTRFGGQPLHFYLDTALLETGHLKAFPSKAALRRHLRETGQLPEDLTAALERGGVVPLHHVAGRPAEFFEHIDFGGERITLDPRHAFDDLTQRTMKVTGFLFFSWDRVSWNDEISSLRTGDEAITCFEHIHFGGRSFTVGRNTSVPWVGDFWNDRISSAIGLF</sequence>
<dbReference type="OrthoDB" id="166471at2"/>
<dbReference type="Proteomes" id="UP000236569">
    <property type="component" value="Unassembled WGS sequence"/>
</dbReference>
<organism evidence="1 2">
    <name type="scientific">Deinococcus aerius</name>
    <dbReference type="NCBI Taxonomy" id="200253"/>
    <lineage>
        <taxon>Bacteria</taxon>
        <taxon>Thermotogati</taxon>
        <taxon>Deinococcota</taxon>
        <taxon>Deinococci</taxon>
        <taxon>Deinococcales</taxon>
        <taxon>Deinococcaceae</taxon>
        <taxon>Deinococcus</taxon>
    </lineage>
</organism>
<protein>
    <submittedName>
        <fullName evidence="1">Uncharacterized protein</fullName>
    </submittedName>
</protein>
<dbReference type="Gene3D" id="2.60.20.10">
    <property type="entry name" value="Crystallins"/>
    <property type="match status" value="1"/>
</dbReference>
<comment type="caution">
    <text evidence="1">The sequence shown here is derived from an EMBL/GenBank/DDBJ whole genome shotgun (WGS) entry which is preliminary data.</text>
</comment>
<proteinExistence type="predicted"/>
<evidence type="ECO:0000313" key="1">
    <source>
        <dbReference type="EMBL" id="GBF06096.1"/>
    </source>
</evidence>
<name>A0A2I9D5Z4_9DEIO</name>
<keyword evidence="2" id="KW-1185">Reference proteome</keyword>
<dbReference type="AlphaFoldDB" id="A0A2I9D5Z4"/>
<dbReference type="RefSeq" id="WP_103129496.1">
    <property type="nucleotide sequence ID" value="NZ_BFAG01000007.1"/>
</dbReference>